<accession>A0A0B0PQA0</accession>
<feature type="region of interest" description="Disordered" evidence="1">
    <location>
        <begin position="1"/>
        <end position="27"/>
    </location>
</feature>
<sequence length="79" mass="8939">MGNEPSNIPTNTNFPIMNSGISVTPDGPKRNTNYLPLLIQVHSEYPVYWHYILKTPPRAHHSIQSGYRELSSPKVYEGS</sequence>
<evidence type="ECO:0000256" key="1">
    <source>
        <dbReference type="SAM" id="MobiDB-lite"/>
    </source>
</evidence>
<proteinExistence type="predicted"/>
<evidence type="ECO:0000313" key="2">
    <source>
        <dbReference type="EMBL" id="KHG27027.1"/>
    </source>
</evidence>
<dbReference type="Proteomes" id="UP000032142">
    <property type="component" value="Unassembled WGS sequence"/>
</dbReference>
<evidence type="ECO:0000313" key="3">
    <source>
        <dbReference type="Proteomes" id="UP000032142"/>
    </source>
</evidence>
<name>A0A0B0PQA0_GOSAR</name>
<protein>
    <submittedName>
        <fullName evidence="2">Uncharacterized protein</fullName>
    </submittedName>
</protein>
<dbReference type="AlphaFoldDB" id="A0A0B0PQA0"/>
<keyword evidence="3" id="KW-1185">Reference proteome</keyword>
<gene>
    <name evidence="2" type="ORF">F383_05928</name>
</gene>
<feature type="compositionally biased region" description="Polar residues" evidence="1">
    <location>
        <begin position="1"/>
        <end position="22"/>
    </location>
</feature>
<dbReference type="EMBL" id="KN439583">
    <property type="protein sequence ID" value="KHG27027.1"/>
    <property type="molecule type" value="Genomic_DNA"/>
</dbReference>
<organism evidence="2 3">
    <name type="scientific">Gossypium arboreum</name>
    <name type="common">Tree cotton</name>
    <name type="synonym">Gossypium nanking</name>
    <dbReference type="NCBI Taxonomy" id="29729"/>
    <lineage>
        <taxon>Eukaryota</taxon>
        <taxon>Viridiplantae</taxon>
        <taxon>Streptophyta</taxon>
        <taxon>Embryophyta</taxon>
        <taxon>Tracheophyta</taxon>
        <taxon>Spermatophyta</taxon>
        <taxon>Magnoliopsida</taxon>
        <taxon>eudicotyledons</taxon>
        <taxon>Gunneridae</taxon>
        <taxon>Pentapetalae</taxon>
        <taxon>rosids</taxon>
        <taxon>malvids</taxon>
        <taxon>Malvales</taxon>
        <taxon>Malvaceae</taxon>
        <taxon>Malvoideae</taxon>
        <taxon>Gossypium</taxon>
    </lineage>
</organism>
<reference evidence="3" key="1">
    <citation type="submission" date="2014-09" db="EMBL/GenBank/DDBJ databases">
        <authorList>
            <person name="Mudge J."/>
            <person name="Ramaraj T."/>
            <person name="Lindquist I.E."/>
            <person name="Bharti A.K."/>
            <person name="Sundararajan A."/>
            <person name="Cameron C.T."/>
            <person name="Woodward J.E."/>
            <person name="May G.D."/>
            <person name="Brubaker C."/>
            <person name="Broadhvest J."/>
            <person name="Wilkins T.A."/>
        </authorList>
    </citation>
    <scope>NUCLEOTIDE SEQUENCE</scope>
    <source>
        <strain evidence="3">cv. AKA8401</strain>
    </source>
</reference>